<proteinExistence type="predicted"/>
<dbReference type="Proteomes" id="UP001180020">
    <property type="component" value="Unassembled WGS sequence"/>
</dbReference>
<dbReference type="EMBL" id="JAUJYO010000020">
    <property type="protein sequence ID" value="KAK1286428.1"/>
    <property type="molecule type" value="Genomic_DNA"/>
</dbReference>
<gene>
    <name evidence="2" type="ORF">QJS10_CPB20g00856</name>
</gene>
<feature type="compositionally biased region" description="Polar residues" evidence="1">
    <location>
        <begin position="15"/>
        <end position="32"/>
    </location>
</feature>
<feature type="region of interest" description="Disordered" evidence="1">
    <location>
        <begin position="1"/>
        <end position="42"/>
    </location>
</feature>
<name>A0AAV9CDM9_ACOCL</name>
<reference evidence="2" key="1">
    <citation type="journal article" date="2023" name="Nat. Commun.">
        <title>Diploid and tetraploid genomes of Acorus and the evolution of monocots.</title>
        <authorList>
            <person name="Ma L."/>
            <person name="Liu K.W."/>
            <person name="Li Z."/>
            <person name="Hsiao Y.Y."/>
            <person name="Qi Y."/>
            <person name="Fu T."/>
            <person name="Tang G.D."/>
            <person name="Zhang D."/>
            <person name="Sun W.H."/>
            <person name="Liu D.K."/>
            <person name="Li Y."/>
            <person name="Chen G.Z."/>
            <person name="Liu X.D."/>
            <person name="Liao X.Y."/>
            <person name="Jiang Y.T."/>
            <person name="Yu X."/>
            <person name="Hao Y."/>
            <person name="Huang J."/>
            <person name="Zhao X.W."/>
            <person name="Ke S."/>
            <person name="Chen Y.Y."/>
            <person name="Wu W.L."/>
            <person name="Hsu J.L."/>
            <person name="Lin Y.F."/>
            <person name="Huang M.D."/>
            <person name="Li C.Y."/>
            <person name="Huang L."/>
            <person name="Wang Z.W."/>
            <person name="Zhao X."/>
            <person name="Zhong W.Y."/>
            <person name="Peng D.H."/>
            <person name="Ahmad S."/>
            <person name="Lan S."/>
            <person name="Zhang J.S."/>
            <person name="Tsai W.C."/>
            <person name="Van de Peer Y."/>
            <person name="Liu Z.J."/>
        </authorList>
    </citation>
    <scope>NUCLEOTIDE SEQUENCE</scope>
    <source>
        <strain evidence="2">CP</strain>
    </source>
</reference>
<keyword evidence="3" id="KW-1185">Reference proteome</keyword>
<sequence>MPVRVETTAEEPSGRDQTSNTNIVPSKETTLNAPPREQAKENVTEVSKALVLVENAINRACKMRVLEASEEEHLAGHVESLSPSSGQANATSSKALELFQRS</sequence>
<evidence type="ECO:0000256" key="1">
    <source>
        <dbReference type="SAM" id="MobiDB-lite"/>
    </source>
</evidence>
<protein>
    <submittedName>
        <fullName evidence="2">Uncharacterized protein</fullName>
    </submittedName>
</protein>
<comment type="caution">
    <text evidence="2">The sequence shown here is derived from an EMBL/GenBank/DDBJ whole genome shotgun (WGS) entry which is preliminary data.</text>
</comment>
<accession>A0AAV9CDM9</accession>
<organism evidence="2 3">
    <name type="scientific">Acorus calamus</name>
    <name type="common">Sweet flag</name>
    <dbReference type="NCBI Taxonomy" id="4465"/>
    <lineage>
        <taxon>Eukaryota</taxon>
        <taxon>Viridiplantae</taxon>
        <taxon>Streptophyta</taxon>
        <taxon>Embryophyta</taxon>
        <taxon>Tracheophyta</taxon>
        <taxon>Spermatophyta</taxon>
        <taxon>Magnoliopsida</taxon>
        <taxon>Liliopsida</taxon>
        <taxon>Acoraceae</taxon>
        <taxon>Acorus</taxon>
    </lineage>
</organism>
<feature type="compositionally biased region" description="Polar residues" evidence="1">
    <location>
        <begin position="81"/>
        <end position="94"/>
    </location>
</feature>
<dbReference type="AlphaFoldDB" id="A0AAV9CDM9"/>
<evidence type="ECO:0000313" key="2">
    <source>
        <dbReference type="EMBL" id="KAK1286428.1"/>
    </source>
</evidence>
<feature type="region of interest" description="Disordered" evidence="1">
    <location>
        <begin position="70"/>
        <end position="102"/>
    </location>
</feature>
<reference evidence="2" key="2">
    <citation type="submission" date="2023-06" db="EMBL/GenBank/DDBJ databases">
        <authorList>
            <person name="Ma L."/>
            <person name="Liu K.-W."/>
            <person name="Li Z."/>
            <person name="Hsiao Y.-Y."/>
            <person name="Qi Y."/>
            <person name="Fu T."/>
            <person name="Tang G."/>
            <person name="Zhang D."/>
            <person name="Sun W.-H."/>
            <person name="Liu D.-K."/>
            <person name="Li Y."/>
            <person name="Chen G.-Z."/>
            <person name="Liu X.-D."/>
            <person name="Liao X.-Y."/>
            <person name="Jiang Y.-T."/>
            <person name="Yu X."/>
            <person name="Hao Y."/>
            <person name="Huang J."/>
            <person name="Zhao X.-W."/>
            <person name="Ke S."/>
            <person name="Chen Y.-Y."/>
            <person name="Wu W.-L."/>
            <person name="Hsu J.-L."/>
            <person name="Lin Y.-F."/>
            <person name="Huang M.-D."/>
            <person name="Li C.-Y."/>
            <person name="Huang L."/>
            <person name="Wang Z.-W."/>
            <person name="Zhao X."/>
            <person name="Zhong W.-Y."/>
            <person name="Peng D.-H."/>
            <person name="Ahmad S."/>
            <person name="Lan S."/>
            <person name="Zhang J.-S."/>
            <person name="Tsai W.-C."/>
            <person name="Van De Peer Y."/>
            <person name="Liu Z.-J."/>
        </authorList>
    </citation>
    <scope>NUCLEOTIDE SEQUENCE</scope>
    <source>
        <strain evidence="2">CP</strain>
        <tissue evidence="2">Leaves</tissue>
    </source>
</reference>
<evidence type="ECO:0000313" key="3">
    <source>
        <dbReference type="Proteomes" id="UP001180020"/>
    </source>
</evidence>